<accession>A0A8D4VNV3</accession>
<evidence type="ECO:0000256" key="1">
    <source>
        <dbReference type="SAM" id="Phobius"/>
    </source>
</evidence>
<keyword evidence="1" id="KW-1133">Transmembrane helix</keyword>
<evidence type="ECO:0000313" key="3">
    <source>
        <dbReference type="Proteomes" id="UP000824988"/>
    </source>
</evidence>
<feature type="transmembrane region" description="Helical" evidence="1">
    <location>
        <begin position="85"/>
        <end position="102"/>
    </location>
</feature>
<dbReference type="Proteomes" id="UP000824988">
    <property type="component" value="Chromosome"/>
</dbReference>
<name>A0A8D4VNV3_9GAMM</name>
<sequence length="131" mass="14506">MLNPRRHRRLARAVMLFASLLWLLSAASLVCGRPLLHKAMAMDANCAMADHAMPDHAPDDGDCDDRPCLADSQPYDLAQLTKSDAPQLLALLAAAFTLILAWPPRLTRTKPPAPPDIKPIPLFQRYCVLRN</sequence>
<evidence type="ECO:0000313" key="2">
    <source>
        <dbReference type="EMBL" id="BBL70502.1"/>
    </source>
</evidence>
<dbReference type="AlphaFoldDB" id="A0A8D4VNV3"/>
<organism evidence="2 3">
    <name type="scientific">Methylogaea oryzae</name>
    <dbReference type="NCBI Taxonomy" id="1295382"/>
    <lineage>
        <taxon>Bacteria</taxon>
        <taxon>Pseudomonadati</taxon>
        <taxon>Pseudomonadota</taxon>
        <taxon>Gammaproteobacteria</taxon>
        <taxon>Methylococcales</taxon>
        <taxon>Methylococcaceae</taxon>
        <taxon>Methylogaea</taxon>
    </lineage>
</organism>
<keyword evidence="1" id="KW-0812">Transmembrane</keyword>
<keyword evidence="1" id="KW-0472">Membrane</keyword>
<dbReference type="EMBL" id="AP019782">
    <property type="protein sequence ID" value="BBL70502.1"/>
    <property type="molecule type" value="Genomic_DNA"/>
</dbReference>
<proteinExistence type="predicted"/>
<reference evidence="2" key="1">
    <citation type="submission" date="2019-06" db="EMBL/GenBank/DDBJ databases">
        <title>Complete genome sequence of Methylogaea oryzae strain JCM16910.</title>
        <authorList>
            <person name="Asakawa S."/>
        </authorList>
    </citation>
    <scope>NUCLEOTIDE SEQUENCE</scope>
    <source>
        <strain evidence="2">E10</strain>
    </source>
</reference>
<dbReference type="KEGG" id="moz:MoryE10_11080"/>
<protein>
    <submittedName>
        <fullName evidence="2">Uncharacterized protein</fullName>
    </submittedName>
</protein>
<gene>
    <name evidence="2" type="ORF">MoryE10_11080</name>
</gene>
<dbReference type="RefSeq" id="WP_221048463.1">
    <property type="nucleotide sequence ID" value="NZ_AP019782.1"/>
</dbReference>
<keyword evidence="3" id="KW-1185">Reference proteome</keyword>